<evidence type="ECO:0000259" key="8">
    <source>
        <dbReference type="SMART" id="SM00479"/>
    </source>
</evidence>
<dbReference type="SMART" id="SM00479">
    <property type="entry name" value="EXOIII"/>
    <property type="match status" value="1"/>
</dbReference>
<reference evidence="10 11" key="1">
    <citation type="submission" date="2021-07" db="EMBL/GenBank/DDBJ databases">
        <title>Flavobacterium sp. nov. isolated from sediment on the Taihu Lake.</title>
        <authorList>
            <person name="Qu J.-H."/>
        </authorList>
    </citation>
    <scope>NUCLEOTIDE SEQUENCE [LARGE SCALE GENOMIC DNA]</scope>
    <source>
        <strain evidence="10 11">NAS39</strain>
    </source>
</reference>
<evidence type="ECO:0000259" key="9">
    <source>
        <dbReference type="SMART" id="SM00481"/>
    </source>
</evidence>
<dbReference type="InterPro" id="IPR004805">
    <property type="entry name" value="DnaE2/DnaE/PolC"/>
</dbReference>
<dbReference type="Proteomes" id="UP000812031">
    <property type="component" value="Unassembled WGS sequence"/>
</dbReference>
<evidence type="ECO:0000256" key="6">
    <source>
        <dbReference type="ARBA" id="ARBA00022932"/>
    </source>
</evidence>
<dbReference type="InterPro" id="IPR013520">
    <property type="entry name" value="Ribonucl_H"/>
</dbReference>
<dbReference type="PANTHER" id="PTHR32294:SF0">
    <property type="entry name" value="DNA POLYMERASE III SUBUNIT ALPHA"/>
    <property type="match status" value="1"/>
</dbReference>
<comment type="catalytic activity">
    <reaction evidence="7">
        <text>DNA(n) + a 2'-deoxyribonucleoside 5'-triphosphate = DNA(n+1) + diphosphate</text>
        <dbReference type="Rhea" id="RHEA:22508"/>
        <dbReference type="Rhea" id="RHEA-COMP:17339"/>
        <dbReference type="Rhea" id="RHEA-COMP:17340"/>
        <dbReference type="ChEBI" id="CHEBI:33019"/>
        <dbReference type="ChEBI" id="CHEBI:61560"/>
        <dbReference type="ChEBI" id="CHEBI:173112"/>
        <dbReference type="EC" id="2.7.7.7"/>
    </reaction>
</comment>
<evidence type="ECO:0000313" key="11">
    <source>
        <dbReference type="Proteomes" id="UP000812031"/>
    </source>
</evidence>
<dbReference type="Pfam" id="PF07733">
    <property type="entry name" value="DNA_pol3_alpha"/>
    <property type="match status" value="1"/>
</dbReference>
<proteinExistence type="predicted"/>
<organism evidence="10 11">
    <name type="scientific">Flavobacterium taihuense</name>
    <dbReference type="NCBI Taxonomy" id="2857508"/>
    <lineage>
        <taxon>Bacteria</taxon>
        <taxon>Pseudomonadati</taxon>
        <taxon>Bacteroidota</taxon>
        <taxon>Flavobacteriia</taxon>
        <taxon>Flavobacteriales</taxon>
        <taxon>Flavobacteriaceae</taxon>
        <taxon>Flavobacterium</taxon>
    </lineage>
</organism>
<dbReference type="PANTHER" id="PTHR32294">
    <property type="entry name" value="DNA POLYMERASE III SUBUNIT ALPHA"/>
    <property type="match status" value="1"/>
</dbReference>
<dbReference type="RefSeq" id="WP_219319146.1">
    <property type="nucleotide sequence ID" value="NZ_JAHWYN010000031.1"/>
</dbReference>
<name>A0ABS6Y158_9FLAO</name>
<dbReference type="CDD" id="cd04485">
    <property type="entry name" value="DnaE_OBF"/>
    <property type="match status" value="1"/>
</dbReference>
<dbReference type="EC" id="2.7.7.7" evidence="1"/>
<sequence length="1507" mass="170813">MYLIFDTETTGLPKKWGAPISDTDNWPRCIQIAWQLHDDMGKLIEHQDYLVKPEGFNIPYDAERIHGISTELAEAEGISLAEVLEKFNVALGKAKFIVGQNLGFDINIMGCEFYRMGVASPMGEMPILDTCTEVTASLLKLPGGRGGKFKLPTLTELHQYLFDSPFAEAHNATADVEATTRCFLELIRRDIFTKEELDVEVGYFKDFKSKNPHEIELIGLKHINLKEASERIRLQFGEKQVVSVSKEELTENKKVLVDAAFAHLHNHTQFSVLQSTIAIGALVSVTAKNKFPAVAMTDTGNMMGAFHFVSAVMNHNKSASAKNKELVENGSAPTETEIKPIVGCEFNICENHLDKSKKDNGYQVVLLAKNKKGYHNLAKMASIAYTAGFYYVPRIDRAIVEKYKEDIMVLSGNLYGEIPSKILNIGENQAEEALIWWKEQFGSDLYLEIMRHNQEDENRVNQTLVAFSQKHDVKLIATNNTYYVNKEDANAHDILLCVKDGEKQATPIGRGRGYRYGLPNQEYYYKSEEEMKKLFADLPDAIANIQEIVDKVEIYSLYRDVLLPKYDIPEEFFVAEDEADGGVRGENKYLRHLTMVGAEKRYGEITPDIQERLDFELLTISNSGYPGYFLIVQDFIAKAREMDVSVGPGRGSAAGSAVAYCLGITNIDPIKYDLLFERFLNPDRVSMPDIDIDFDDEGRGRVMDYVINKYGKNQVAQIITYGKMATKSAIRDTARVLDLPLFEADRIAKLIPGMMPSKWNLARFISESEDEVKKALRSDEFDNVKELIAIANSGDLAGETIQQAKILEGSMRNTGIHACGVIITPSDITNFVPVTTAKDSDLYVTQFDNSVAESAGLLKMDFLGLKTLTLIKDTVKLVKYRTGIQLDPDTFPIDDVKTYELFQRGETVGIFQYESPGMQKYMKDLKPTVFGDLIAMNALYRPGPLEYIPSFVRRKNGEEEIKYDLDACEEYLGETYGITVYQEQVMLLSQSLAGFTKGEADVLRKAMGKKQKDVLDKMKPKFVAQAAEKGHDATVLEKIWKDWEAFASYAFNKSHSTCYAWIAYQTAYLKAHYPAEYMAAVLSNNMNDIKQVSFFMEECKRMGLQVLGPDVNESYYKFTVNDDYAVRFGMGAIKGVGSGAVATIVENRKDGKYKSIFDLTKRIDLRAANKKALENLILAGGFDSFEGTTRAQYFHDDGDGITFYEKSIKYGSKFQENENSSQVSLFGESSDVQIAEPVVPPCEDWSTMEKLAKEKEVVGIYISGHPLDDYKFEMKYFCNAKLEALKNMEVYVGKNLTFGGIITNVQHRVAKNGKGWGTFVLEGYDESYEFKIFGEEYLKFRHFFIQNNFTFMKVMIKEGWVNQDTGKKTDPRMQFVLVQYLQDVLSTFAKKLILLLNIKDIETEFIHKLNRLFQEHRGDNTVSFEIMELEKIKRIVEATPEFTENEEESFVDENEETTEVVEAKQVTEVEEIKVVTKLSMPSRKLKVQISNELLFELEKMQINFKLN</sequence>
<evidence type="ECO:0000256" key="3">
    <source>
        <dbReference type="ARBA" id="ARBA00022679"/>
    </source>
</evidence>
<evidence type="ECO:0000256" key="1">
    <source>
        <dbReference type="ARBA" id="ARBA00012417"/>
    </source>
</evidence>
<accession>A0ABS6Y158</accession>
<dbReference type="Pfam" id="PF02811">
    <property type="entry name" value="PHP"/>
    <property type="match status" value="1"/>
</dbReference>
<dbReference type="NCBIfam" id="NF004226">
    <property type="entry name" value="PRK05673.1"/>
    <property type="match status" value="1"/>
</dbReference>
<dbReference type="InterPro" id="IPR040982">
    <property type="entry name" value="DNA_pol3_finger"/>
</dbReference>
<dbReference type="InterPro" id="IPR004013">
    <property type="entry name" value="PHP_dom"/>
</dbReference>
<evidence type="ECO:0000256" key="4">
    <source>
        <dbReference type="ARBA" id="ARBA00022695"/>
    </source>
</evidence>
<gene>
    <name evidence="10" type="primary">dnaE</name>
    <name evidence="10" type="ORF">KZH69_19470</name>
</gene>
<dbReference type="NCBIfam" id="TIGR00594">
    <property type="entry name" value="polc"/>
    <property type="match status" value="1"/>
</dbReference>
<dbReference type="InterPro" id="IPR003141">
    <property type="entry name" value="Pol/His_phosphatase_N"/>
</dbReference>
<evidence type="ECO:0000313" key="10">
    <source>
        <dbReference type="EMBL" id="MBW4362668.1"/>
    </source>
</evidence>
<protein>
    <recommendedName>
        <fullName evidence="2">DNA polymerase III subunit alpha</fullName>
        <ecNumber evidence="1">2.7.7.7</ecNumber>
    </recommendedName>
</protein>
<dbReference type="GO" id="GO:0003887">
    <property type="term" value="F:DNA-directed DNA polymerase activity"/>
    <property type="evidence" value="ECO:0007669"/>
    <property type="project" value="UniProtKB-EC"/>
</dbReference>
<dbReference type="InterPro" id="IPR011708">
    <property type="entry name" value="DNA_pol3_alpha_NTPase_dom"/>
</dbReference>
<keyword evidence="6" id="KW-0239">DNA-directed DNA polymerase</keyword>
<keyword evidence="4 10" id="KW-0548">Nucleotidyltransferase</keyword>
<dbReference type="SMART" id="SM00481">
    <property type="entry name" value="POLIIIAc"/>
    <property type="match status" value="1"/>
</dbReference>
<evidence type="ECO:0000256" key="7">
    <source>
        <dbReference type="ARBA" id="ARBA00049244"/>
    </source>
</evidence>
<dbReference type="EMBL" id="JAHWYN010000031">
    <property type="protein sequence ID" value="MBW4362668.1"/>
    <property type="molecule type" value="Genomic_DNA"/>
</dbReference>
<evidence type="ECO:0000256" key="2">
    <source>
        <dbReference type="ARBA" id="ARBA00019114"/>
    </source>
</evidence>
<dbReference type="Pfam" id="PF14579">
    <property type="entry name" value="HHH_6"/>
    <property type="match status" value="1"/>
</dbReference>
<dbReference type="Pfam" id="PF00929">
    <property type="entry name" value="RNase_T"/>
    <property type="match status" value="1"/>
</dbReference>
<evidence type="ECO:0000256" key="5">
    <source>
        <dbReference type="ARBA" id="ARBA00022705"/>
    </source>
</evidence>
<dbReference type="InterPro" id="IPR029460">
    <property type="entry name" value="DNAPol_HHH"/>
</dbReference>
<dbReference type="CDD" id="cd06127">
    <property type="entry name" value="DEDDh"/>
    <property type="match status" value="1"/>
</dbReference>
<dbReference type="Pfam" id="PF17657">
    <property type="entry name" value="DNA_pol3_finger"/>
    <property type="match status" value="1"/>
</dbReference>
<comment type="caution">
    <text evidence="10">The sequence shown here is derived from an EMBL/GenBank/DDBJ whole genome shotgun (WGS) entry which is preliminary data.</text>
</comment>
<keyword evidence="5" id="KW-0235">DNA replication</keyword>
<feature type="domain" description="Exonuclease" evidence="8">
    <location>
        <begin position="1"/>
        <end position="192"/>
    </location>
</feature>
<keyword evidence="3 10" id="KW-0808">Transferase</keyword>
<keyword evidence="11" id="KW-1185">Reference proteome</keyword>
<feature type="domain" description="Polymerase/histidinol phosphatase N-terminal" evidence="9">
    <location>
        <begin position="262"/>
        <end position="350"/>
    </location>
</feature>